<dbReference type="EMBL" id="JAKGSG010000060">
    <property type="protein sequence ID" value="MCF4123418.1"/>
    <property type="molecule type" value="Genomic_DNA"/>
</dbReference>
<gene>
    <name evidence="1" type="ORF">L1785_01540</name>
    <name evidence="2" type="ORF">L1785_20840</name>
</gene>
<proteinExistence type="predicted"/>
<evidence type="ECO:0000313" key="2">
    <source>
        <dbReference type="EMBL" id="MCF4123418.1"/>
    </source>
</evidence>
<protein>
    <submittedName>
        <fullName evidence="2">Uncharacterized protein</fullName>
    </submittedName>
</protein>
<dbReference type="EMBL" id="JAKGSG010000006">
    <property type="protein sequence ID" value="MCF4119656.1"/>
    <property type="molecule type" value="Genomic_DNA"/>
</dbReference>
<sequence length="301" mass="34453">MTNDAREAARYLCELLGRPGPYRRQWQARATRLRGDEINHRAVCRVLAPVVWADGLDIPEDSLKDRVARALRGEVLSPQTLTWFVDAFGFRRDEAETLWALLLGAVPRSRVVAGRARAPKGSPEGSGPERYRSVTVYETHRIGPDGRPREHVTSQVVEALVDGLDVVRYRFDTTDVEIEVLRGGTLSPLYRLDDHFHAVDIHLRRTLAAGETASVEYRTSFRYREPPPRVYRRAVFGRLESLRMQVEFDQALVPGKVWWAEWDDLEGDPTSLEPVELDDELSVQRFVSVMERAIVGFTWDW</sequence>
<organism evidence="2 3">
    <name type="scientific">Antribacter soli</name>
    <dbReference type="NCBI Taxonomy" id="2910976"/>
    <lineage>
        <taxon>Bacteria</taxon>
        <taxon>Bacillati</taxon>
        <taxon>Actinomycetota</taxon>
        <taxon>Actinomycetes</taxon>
        <taxon>Micrococcales</taxon>
        <taxon>Promicromonosporaceae</taxon>
        <taxon>Antribacter</taxon>
    </lineage>
</organism>
<evidence type="ECO:0000313" key="1">
    <source>
        <dbReference type="EMBL" id="MCF4119656.1"/>
    </source>
</evidence>
<name>A0AA41U8X0_9MICO</name>
<dbReference type="AlphaFoldDB" id="A0AA41U8X0"/>
<reference evidence="2" key="1">
    <citation type="submission" date="2022-01" db="EMBL/GenBank/DDBJ databases">
        <title>Antribacter sp. nov., isolated from Guizhou of China.</title>
        <authorList>
            <person name="Chengliang C."/>
            <person name="Ya Z."/>
        </authorList>
    </citation>
    <scope>NUCLEOTIDE SEQUENCE</scope>
    <source>
        <strain evidence="2">KLBMP 9083</strain>
    </source>
</reference>
<accession>A0AA41U8X0</accession>
<dbReference type="RefSeq" id="WP_236087369.1">
    <property type="nucleotide sequence ID" value="NZ_JAKGSG010000006.1"/>
</dbReference>
<dbReference type="Proteomes" id="UP001165405">
    <property type="component" value="Unassembled WGS sequence"/>
</dbReference>
<comment type="caution">
    <text evidence="2">The sequence shown here is derived from an EMBL/GenBank/DDBJ whole genome shotgun (WGS) entry which is preliminary data.</text>
</comment>
<keyword evidence="3" id="KW-1185">Reference proteome</keyword>
<evidence type="ECO:0000313" key="3">
    <source>
        <dbReference type="Proteomes" id="UP001165405"/>
    </source>
</evidence>